<feature type="compositionally biased region" description="Low complexity" evidence="1">
    <location>
        <begin position="18"/>
        <end position="38"/>
    </location>
</feature>
<evidence type="ECO:0000256" key="1">
    <source>
        <dbReference type="SAM" id="MobiDB-lite"/>
    </source>
</evidence>
<dbReference type="EMBL" id="ONZQ02000003">
    <property type="protein sequence ID" value="SPO00011.1"/>
    <property type="molecule type" value="Genomic_DNA"/>
</dbReference>
<accession>A0AAE8ST13</accession>
<evidence type="ECO:0000313" key="2">
    <source>
        <dbReference type="EMBL" id="SPO00011.1"/>
    </source>
</evidence>
<evidence type="ECO:0000313" key="3">
    <source>
        <dbReference type="Proteomes" id="UP001187682"/>
    </source>
</evidence>
<name>A0AAE8ST13_9PEZI</name>
<proteinExistence type="predicted"/>
<protein>
    <submittedName>
        <fullName evidence="2">Uncharacterized protein</fullName>
    </submittedName>
</protein>
<feature type="compositionally biased region" description="Basic residues" evidence="1">
    <location>
        <begin position="8"/>
        <end position="17"/>
    </location>
</feature>
<gene>
    <name evidence="2" type="ORF">DNG_02863</name>
</gene>
<feature type="region of interest" description="Disordered" evidence="1">
    <location>
        <begin position="1"/>
        <end position="58"/>
    </location>
</feature>
<feature type="region of interest" description="Disordered" evidence="1">
    <location>
        <begin position="355"/>
        <end position="385"/>
    </location>
</feature>
<sequence>MPLVPLHIRGKKGKKRSAAQISSTASASSTPASSSSSPGNEVTRSRKKPHGSGPGSSRRLSILERLPVEVLVLVFTESQNVNLMYCNRHIHLALDNKYSLVRLVTRAFAPTWLKHFGSPRSREVEAPDVPPIYGAGRRDIARLQENLLAKKFFTIDLALSAQQLWFDEFRPSKSGRIHCLPNCKCSCCAGNGAAEDAIFNASQSFERDFQLAKDSVSRGVEGWSGFRSRQDVEVGIKLNPKRLHGPWDEDTEKLIFWLVTGGIFVDHQNWDPQVCINIVLSHANAARDINPFFAYNARALVSFTHWPLYEAYPFYLRNKPDPPGSKWDPVRLKFNEYLHGTFDGHDSRDIRRMRRDAGRDVDDSDAPYDPDNDYWDSDDDAGYAY</sequence>
<comment type="caution">
    <text evidence="2">The sequence shown here is derived from an EMBL/GenBank/DDBJ whole genome shotgun (WGS) entry which is preliminary data.</text>
</comment>
<feature type="compositionally biased region" description="Acidic residues" evidence="1">
    <location>
        <begin position="362"/>
        <end position="385"/>
    </location>
</feature>
<organism evidence="2 3">
    <name type="scientific">Cephalotrichum gorgonifer</name>
    <dbReference type="NCBI Taxonomy" id="2041049"/>
    <lineage>
        <taxon>Eukaryota</taxon>
        <taxon>Fungi</taxon>
        <taxon>Dikarya</taxon>
        <taxon>Ascomycota</taxon>
        <taxon>Pezizomycotina</taxon>
        <taxon>Sordariomycetes</taxon>
        <taxon>Hypocreomycetidae</taxon>
        <taxon>Microascales</taxon>
        <taxon>Microascaceae</taxon>
        <taxon>Cephalotrichum</taxon>
    </lineage>
</organism>
<dbReference type="Proteomes" id="UP001187682">
    <property type="component" value="Unassembled WGS sequence"/>
</dbReference>
<reference evidence="2" key="1">
    <citation type="submission" date="2018-03" db="EMBL/GenBank/DDBJ databases">
        <authorList>
            <person name="Guldener U."/>
        </authorList>
    </citation>
    <scope>NUCLEOTIDE SEQUENCE</scope>
</reference>
<dbReference type="AlphaFoldDB" id="A0AAE8ST13"/>
<keyword evidence="3" id="KW-1185">Reference proteome</keyword>